<protein>
    <recommendedName>
        <fullName evidence="3">N-acetyltransferase domain-containing protein</fullName>
    </recommendedName>
</protein>
<dbReference type="SUPFAM" id="SSF55729">
    <property type="entry name" value="Acyl-CoA N-acyltransferases (Nat)"/>
    <property type="match status" value="1"/>
</dbReference>
<dbReference type="Proteomes" id="UP000815677">
    <property type="component" value="Unassembled WGS sequence"/>
</dbReference>
<keyword evidence="5" id="KW-1185">Reference proteome</keyword>
<dbReference type="PANTHER" id="PTHR43877:SF2">
    <property type="entry name" value="AMINOALKYLPHOSPHONATE N-ACETYLTRANSFERASE-RELATED"/>
    <property type="match status" value="1"/>
</dbReference>
<dbReference type="Pfam" id="PF00583">
    <property type="entry name" value="Acetyltransf_1"/>
    <property type="match status" value="1"/>
</dbReference>
<keyword evidence="2" id="KW-0012">Acyltransferase</keyword>
<feature type="domain" description="N-acetyltransferase" evidence="3">
    <location>
        <begin position="59"/>
        <end position="234"/>
    </location>
</feature>
<dbReference type="CDD" id="cd04301">
    <property type="entry name" value="NAT_SF"/>
    <property type="match status" value="1"/>
</dbReference>
<gene>
    <name evidence="4" type="ORF">MCHLO_07857</name>
</gene>
<dbReference type="InterPro" id="IPR000182">
    <property type="entry name" value="GNAT_dom"/>
</dbReference>
<evidence type="ECO:0000313" key="5">
    <source>
        <dbReference type="Proteomes" id="UP000815677"/>
    </source>
</evidence>
<dbReference type="EMBL" id="DF846523">
    <property type="protein sequence ID" value="GAT50638.1"/>
    <property type="molecule type" value="Genomic_DNA"/>
</dbReference>
<dbReference type="InterPro" id="IPR050832">
    <property type="entry name" value="Bact_Acetyltransf"/>
</dbReference>
<dbReference type="Gene3D" id="3.40.630.30">
    <property type="match status" value="1"/>
</dbReference>
<proteinExistence type="predicted"/>
<name>A0ABQ0LHQ7_MYCCL</name>
<evidence type="ECO:0000256" key="2">
    <source>
        <dbReference type="ARBA" id="ARBA00023315"/>
    </source>
</evidence>
<keyword evidence="1" id="KW-0808">Transferase</keyword>
<dbReference type="PROSITE" id="PS51186">
    <property type="entry name" value="GNAT"/>
    <property type="match status" value="1"/>
</dbReference>
<dbReference type="PANTHER" id="PTHR43877">
    <property type="entry name" value="AMINOALKYLPHOSPHONATE N-ACETYLTRANSFERASE-RELATED-RELATED"/>
    <property type="match status" value="1"/>
</dbReference>
<sequence length="234" mass="25780">MLRNSVGRLGPFIVIYRSEEFLVATVEVLGTPTWAAPVPIYKPAAVQHFFKMSSSSPSIAITTLDPSLPAHKALIPAITAIHIACIEMDGTISTFAPPLDRERIERWWAGKIEDVRDGSRIIFLAFDAAEEELVGFVVLHRPMLETGPFKASVEKLMVSPAHRRLGIGRKLMERLETDAKALGQTLIQLDTDEGSAAESLYTKLGYNILGVIPDHGISPLDGSLRGSTFFWKRL</sequence>
<evidence type="ECO:0000259" key="3">
    <source>
        <dbReference type="PROSITE" id="PS51186"/>
    </source>
</evidence>
<accession>A0ABQ0LHQ7</accession>
<evidence type="ECO:0000256" key="1">
    <source>
        <dbReference type="ARBA" id="ARBA00022679"/>
    </source>
</evidence>
<dbReference type="InterPro" id="IPR016181">
    <property type="entry name" value="Acyl_CoA_acyltransferase"/>
</dbReference>
<evidence type="ECO:0000313" key="4">
    <source>
        <dbReference type="EMBL" id="GAT50638.1"/>
    </source>
</evidence>
<organism evidence="4 5">
    <name type="scientific">Mycena chlorophos</name>
    <name type="common">Agaric fungus</name>
    <name type="synonym">Agaricus chlorophos</name>
    <dbReference type="NCBI Taxonomy" id="658473"/>
    <lineage>
        <taxon>Eukaryota</taxon>
        <taxon>Fungi</taxon>
        <taxon>Dikarya</taxon>
        <taxon>Basidiomycota</taxon>
        <taxon>Agaricomycotina</taxon>
        <taxon>Agaricomycetes</taxon>
        <taxon>Agaricomycetidae</taxon>
        <taxon>Agaricales</taxon>
        <taxon>Marasmiineae</taxon>
        <taxon>Mycenaceae</taxon>
        <taxon>Mycena</taxon>
    </lineage>
</organism>
<reference evidence="4" key="1">
    <citation type="submission" date="2014-09" db="EMBL/GenBank/DDBJ databases">
        <title>Genome sequence of the luminous mushroom Mycena chlorophos for searching fungal bioluminescence genes.</title>
        <authorList>
            <person name="Tanaka Y."/>
            <person name="Kasuga D."/>
            <person name="Oba Y."/>
            <person name="Hase S."/>
            <person name="Sato K."/>
            <person name="Oba Y."/>
            <person name="Sakakibara Y."/>
        </authorList>
    </citation>
    <scope>NUCLEOTIDE SEQUENCE</scope>
</reference>